<feature type="domain" description="TonB C-terminal" evidence="10">
    <location>
        <begin position="229"/>
        <end position="320"/>
    </location>
</feature>
<dbReference type="OrthoDB" id="649093at2"/>
<keyword evidence="9" id="KW-0472">Membrane</keyword>
<comment type="similarity">
    <text evidence="2">Belongs to the TonB family.</text>
</comment>
<dbReference type="GO" id="GO:0098797">
    <property type="term" value="C:plasma membrane protein complex"/>
    <property type="evidence" value="ECO:0007669"/>
    <property type="project" value="TreeGrafter"/>
</dbReference>
<dbReference type="NCBIfam" id="TIGR01352">
    <property type="entry name" value="tonB_Cterm"/>
    <property type="match status" value="1"/>
</dbReference>
<dbReference type="PANTHER" id="PTHR33446">
    <property type="entry name" value="PROTEIN TONB-RELATED"/>
    <property type="match status" value="1"/>
</dbReference>
<evidence type="ECO:0000256" key="3">
    <source>
        <dbReference type="ARBA" id="ARBA00022448"/>
    </source>
</evidence>
<keyword evidence="4" id="KW-1003">Cell membrane</keyword>
<keyword evidence="7" id="KW-0653">Protein transport</keyword>
<sequence>MNKTGLFFITFLGFASGTFAQRQNQYFLKDNGIQVKLRDSADYLRIVQEPEQGSKLYKVNEYYLDGTEKSSGFSKTINPPKYEGPYISYYKNGNKHVSGNYSDGLLRDSVDTYYPNGKLYTRLVWPLDPEQNILKQTYMHTVMDSTGRFLVKNGNGDGIFYNHDFTEIVEQGKVKDGTYDGLWTGGDKENGFQFKETYENGKLLSGESRDANGQVYTYTKKESLPEFTGGMNQFYKYLGRKIQYPNGAQKRGVQGVVYLRFVVKKDGSIKDITLMNDIDRELATEAIRVMRQSPPWIPGMQRGVPVNVLYNIPISFSLGR</sequence>
<keyword evidence="3" id="KW-0813">Transport</keyword>
<evidence type="ECO:0000256" key="8">
    <source>
        <dbReference type="ARBA" id="ARBA00022989"/>
    </source>
</evidence>
<evidence type="ECO:0000313" key="11">
    <source>
        <dbReference type="EMBL" id="SDL32140.1"/>
    </source>
</evidence>
<dbReference type="SUPFAM" id="SSF82185">
    <property type="entry name" value="Histone H3 K4-specific methyltransferase SET7/9 N-terminal domain"/>
    <property type="match status" value="1"/>
</dbReference>
<evidence type="ECO:0000256" key="4">
    <source>
        <dbReference type="ARBA" id="ARBA00022475"/>
    </source>
</evidence>
<dbReference type="GO" id="GO:0055085">
    <property type="term" value="P:transmembrane transport"/>
    <property type="evidence" value="ECO:0007669"/>
    <property type="project" value="InterPro"/>
</dbReference>
<dbReference type="InterPro" id="IPR037682">
    <property type="entry name" value="TonB_C"/>
</dbReference>
<dbReference type="Gene3D" id="3.30.1150.10">
    <property type="match status" value="1"/>
</dbReference>
<accession>A0A1G9J3R6</accession>
<evidence type="ECO:0000256" key="2">
    <source>
        <dbReference type="ARBA" id="ARBA00006555"/>
    </source>
</evidence>
<dbReference type="EMBL" id="FNGY01000001">
    <property type="protein sequence ID" value="SDL32140.1"/>
    <property type="molecule type" value="Genomic_DNA"/>
</dbReference>
<dbReference type="PANTHER" id="PTHR33446:SF2">
    <property type="entry name" value="PROTEIN TONB"/>
    <property type="match status" value="1"/>
</dbReference>
<gene>
    <name evidence="11" type="ORF">SAMN05421820_101141</name>
</gene>
<dbReference type="PROSITE" id="PS52015">
    <property type="entry name" value="TONB_CTD"/>
    <property type="match status" value="1"/>
</dbReference>
<name>A0A1G9J3R6_9SPHI</name>
<dbReference type="InterPro" id="IPR006260">
    <property type="entry name" value="TonB/TolA_C"/>
</dbReference>
<dbReference type="Gene3D" id="2.20.110.10">
    <property type="entry name" value="Histone H3 K4-specific methyltransferase SET7/9 N-terminal domain"/>
    <property type="match status" value="1"/>
</dbReference>
<evidence type="ECO:0000256" key="6">
    <source>
        <dbReference type="ARBA" id="ARBA00022692"/>
    </source>
</evidence>
<evidence type="ECO:0000256" key="9">
    <source>
        <dbReference type="ARBA" id="ARBA00023136"/>
    </source>
</evidence>
<keyword evidence="8" id="KW-1133">Transmembrane helix</keyword>
<keyword evidence="5" id="KW-0997">Cell inner membrane</keyword>
<comment type="subcellular location">
    <subcellularLocation>
        <location evidence="1">Cell inner membrane</location>
        <topology evidence="1">Single-pass membrane protein</topology>
        <orientation evidence="1">Periplasmic side</orientation>
    </subcellularLocation>
</comment>
<keyword evidence="6" id="KW-0812">Transmembrane</keyword>
<keyword evidence="12" id="KW-1185">Reference proteome</keyword>
<proteinExistence type="inferred from homology"/>
<organism evidence="11 12">
    <name type="scientific">Pedobacter steynii</name>
    <dbReference type="NCBI Taxonomy" id="430522"/>
    <lineage>
        <taxon>Bacteria</taxon>
        <taxon>Pseudomonadati</taxon>
        <taxon>Bacteroidota</taxon>
        <taxon>Sphingobacteriia</taxon>
        <taxon>Sphingobacteriales</taxon>
        <taxon>Sphingobacteriaceae</taxon>
        <taxon>Pedobacter</taxon>
    </lineage>
</organism>
<dbReference type="InterPro" id="IPR051045">
    <property type="entry name" value="TonB-dependent_transducer"/>
</dbReference>
<dbReference type="Proteomes" id="UP000183200">
    <property type="component" value="Unassembled WGS sequence"/>
</dbReference>
<protein>
    <submittedName>
        <fullName evidence="11">TonB family C-terminal domain-containing protein</fullName>
    </submittedName>
</protein>
<dbReference type="GO" id="GO:0031992">
    <property type="term" value="F:energy transducer activity"/>
    <property type="evidence" value="ECO:0007669"/>
    <property type="project" value="TreeGrafter"/>
</dbReference>
<evidence type="ECO:0000256" key="1">
    <source>
        <dbReference type="ARBA" id="ARBA00004383"/>
    </source>
</evidence>
<dbReference type="SUPFAM" id="SSF74653">
    <property type="entry name" value="TolA/TonB C-terminal domain"/>
    <property type="match status" value="1"/>
</dbReference>
<evidence type="ECO:0000313" key="12">
    <source>
        <dbReference type="Proteomes" id="UP000183200"/>
    </source>
</evidence>
<evidence type="ECO:0000256" key="7">
    <source>
        <dbReference type="ARBA" id="ARBA00022927"/>
    </source>
</evidence>
<evidence type="ECO:0000256" key="5">
    <source>
        <dbReference type="ARBA" id="ARBA00022519"/>
    </source>
</evidence>
<dbReference type="RefSeq" id="WP_074603994.1">
    <property type="nucleotide sequence ID" value="NZ_FNGY01000001.1"/>
</dbReference>
<dbReference type="AlphaFoldDB" id="A0A1G9J3R6"/>
<evidence type="ECO:0000259" key="10">
    <source>
        <dbReference type="PROSITE" id="PS52015"/>
    </source>
</evidence>
<reference evidence="12" key="1">
    <citation type="submission" date="2016-10" db="EMBL/GenBank/DDBJ databases">
        <authorList>
            <person name="Varghese N."/>
            <person name="Submissions S."/>
        </authorList>
    </citation>
    <scope>NUCLEOTIDE SEQUENCE [LARGE SCALE GENOMIC DNA]</scope>
    <source>
        <strain evidence="12">DSM 19110</strain>
    </source>
</reference>
<dbReference type="GO" id="GO:0015031">
    <property type="term" value="P:protein transport"/>
    <property type="evidence" value="ECO:0007669"/>
    <property type="project" value="UniProtKB-KW"/>
</dbReference>
<dbReference type="Pfam" id="PF03544">
    <property type="entry name" value="TonB_C"/>
    <property type="match status" value="1"/>
</dbReference>